<feature type="transmembrane region" description="Helical" evidence="7">
    <location>
        <begin position="146"/>
        <end position="169"/>
    </location>
</feature>
<keyword evidence="11" id="KW-1185">Reference proteome</keyword>
<keyword evidence="2 7" id="KW-0813">Transport</keyword>
<evidence type="ECO:0000256" key="8">
    <source>
        <dbReference type="SAM" id="MobiDB-lite"/>
    </source>
</evidence>
<evidence type="ECO:0000256" key="5">
    <source>
        <dbReference type="ARBA" id="ARBA00022989"/>
    </source>
</evidence>
<dbReference type="GO" id="GO:0043190">
    <property type="term" value="C:ATP-binding cassette (ABC) transporter complex"/>
    <property type="evidence" value="ECO:0007669"/>
    <property type="project" value="InterPro"/>
</dbReference>
<dbReference type="Gene3D" id="1.10.3720.10">
    <property type="entry name" value="MetI-like"/>
    <property type="match status" value="1"/>
</dbReference>
<dbReference type="PROSITE" id="PS50928">
    <property type="entry name" value="ABC_TM1"/>
    <property type="match status" value="1"/>
</dbReference>
<feature type="region of interest" description="Disordered" evidence="8">
    <location>
        <begin position="281"/>
        <end position="306"/>
    </location>
</feature>
<keyword evidence="3" id="KW-1003">Cell membrane</keyword>
<evidence type="ECO:0000256" key="6">
    <source>
        <dbReference type="ARBA" id="ARBA00023136"/>
    </source>
</evidence>
<feature type="transmembrane region" description="Helical" evidence="7">
    <location>
        <begin position="190"/>
        <end position="213"/>
    </location>
</feature>
<feature type="transmembrane region" description="Helical" evidence="7">
    <location>
        <begin position="246"/>
        <end position="271"/>
    </location>
</feature>
<comment type="caution">
    <text evidence="10">The sequence shown here is derived from an EMBL/GenBank/DDBJ whole genome shotgun (WGS) entry which is preliminary data.</text>
</comment>
<dbReference type="PATRIC" id="fig|1286094.4.peg.2989"/>
<organism evidence="10 11">
    <name type="scientific">Streptomyces aurantiacus JA 4570</name>
    <dbReference type="NCBI Taxonomy" id="1286094"/>
    <lineage>
        <taxon>Bacteria</taxon>
        <taxon>Bacillati</taxon>
        <taxon>Actinomycetota</taxon>
        <taxon>Actinomycetes</taxon>
        <taxon>Kitasatosporales</taxon>
        <taxon>Streptomycetaceae</taxon>
        <taxon>Streptomyces</taxon>
        <taxon>Streptomyces aurantiacus group</taxon>
    </lineage>
</organism>
<dbReference type="SUPFAM" id="SSF161098">
    <property type="entry name" value="MetI-like"/>
    <property type="match status" value="1"/>
</dbReference>
<keyword evidence="4 7" id="KW-0812">Transmembrane</keyword>
<evidence type="ECO:0000313" key="11">
    <source>
        <dbReference type="Proteomes" id="UP000014629"/>
    </source>
</evidence>
<evidence type="ECO:0000259" key="9">
    <source>
        <dbReference type="PROSITE" id="PS50928"/>
    </source>
</evidence>
<evidence type="ECO:0000256" key="1">
    <source>
        <dbReference type="ARBA" id="ARBA00004651"/>
    </source>
</evidence>
<dbReference type="PANTHER" id="PTHR30614:SF21">
    <property type="entry name" value="AMINO ACID ABC TRANSPORTER PERMEASE"/>
    <property type="match status" value="1"/>
</dbReference>
<feature type="domain" description="ABC transmembrane type-1" evidence="9">
    <location>
        <begin position="82"/>
        <end position="268"/>
    </location>
</feature>
<dbReference type="NCBIfam" id="TIGR01726">
    <property type="entry name" value="HEQRo_perm_3TM"/>
    <property type="match status" value="1"/>
</dbReference>
<feature type="transmembrane region" description="Helical" evidence="7">
    <location>
        <begin position="34"/>
        <end position="56"/>
    </location>
</feature>
<keyword evidence="6 7" id="KW-0472">Membrane</keyword>
<evidence type="ECO:0000256" key="7">
    <source>
        <dbReference type="RuleBase" id="RU363032"/>
    </source>
</evidence>
<evidence type="ECO:0000256" key="4">
    <source>
        <dbReference type="ARBA" id="ARBA00022692"/>
    </source>
</evidence>
<comment type="subcellular location">
    <subcellularLocation>
        <location evidence="1 7">Cell membrane</location>
        <topology evidence="1 7">Multi-pass membrane protein</topology>
    </subcellularLocation>
</comment>
<dbReference type="OrthoDB" id="4543034at2"/>
<evidence type="ECO:0000256" key="2">
    <source>
        <dbReference type="ARBA" id="ARBA00022448"/>
    </source>
</evidence>
<accession>S3ZMB5</accession>
<comment type="similarity">
    <text evidence="7">Belongs to the binding-protein-dependent transport system permease family.</text>
</comment>
<gene>
    <name evidence="10" type="ORF">STRAU_3023</name>
</gene>
<name>S3ZMB5_9ACTN</name>
<dbReference type="GO" id="GO:0006865">
    <property type="term" value="P:amino acid transport"/>
    <property type="evidence" value="ECO:0007669"/>
    <property type="project" value="TreeGrafter"/>
</dbReference>
<reference evidence="10 11" key="1">
    <citation type="submission" date="2013-02" db="EMBL/GenBank/DDBJ databases">
        <title>Draft Genome Sequence of Streptomyces aurantiacus, Which Produces Setomimycin.</title>
        <authorList>
            <person name="Gruening B.A."/>
            <person name="Praeg A."/>
            <person name="Erxleben A."/>
            <person name="Guenther S."/>
            <person name="Mueller M."/>
        </authorList>
    </citation>
    <scope>NUCLEOTIDE SEQUENCE [LARGE SCALE GENOMIC DNA]</scope>
    <source>
        <strain evidence="10 11">JA 4570</strain>
    </source>
</reference>
<dbReference type="AlphaFoldDB" id="S3ZMB5"/>
<sequence length="306" mass="33372">MTTTATATAPVPVPGPEATALYDIPGPRTRRRHLIYGILSTVLIVALVGWILYLLFDTDQFTATKWTPFEYKGIQELLLRGLGNTLKAFAIAAVLSLALGALLATGRLSEHRVVRWVATLVVEFFRAMPVLVMIFFVFVALKVQPLPALVAGLTLYNGSVLAEVFRSGVNSVERGQREAAYALGMRKTQVMSYVLVPQAARAMLPAIISQLVVALKDTSLGYLITYEEFLHAGKLIASNLDYDLPFIPVVMVISPIYIGMCMLLSWFAYWVSKRQRRSPKTEAVDVAPAEPGTLLPGGGPPRAPGP</sequence>
<evidence type="ECO:0000313" key="10">
    <source>
        <dbReference type="EMBL" id="EPH43919.1"/>
    </source>
</evidence>
<dbReference type="InterPro" id="IPR043429">
    <property type="entry name" value="ArtM/GltK/GlnP/TcyL/YhdX-like"/>
</dbReference>
<dbReference type="CDD" id="cd06261">
    <property type="entry name" value="TM_PBP2"/>
    <property type="match status" value="1"/>
</dbReference>
<keyword evidence="5 7" id="KW-1133">Transmembrane helix</keyword>
<dbReference type="RefSeq" id="WP_016641151.1">
    <property type="nucleotide sequence ID" value="NZ_AOPZ01000130.1"/>
</dbReference>
<dbReference type="GO" id="GO:0022857">
    <property type="term" value="F:transmembrane transporter activity"/>
    <property type="evidence" value="ECO:0007669"/>
    <property type="project" value="InterPro"/>
</dbReference>
<dbReference type="InterPro" id="IPR010065">
    <property type="entry name" value="AA_ABC_transptr_permease_3TM"/>
</dbReference>
<dbReference type="Proteomes" id="UP000014629">
    <property type="component" value="Unassembled WGS sequence"/>
</dbReference>
<dbReference type="InterPro" id="IPR035906">
    <property type="entry name" value="MetI-like_sf"/>
</dbReference>
<dbReference type="InterPro" id="IPR000515">
    <property type="entry name" value="MetI-like"/>
</dbReference>
<dbReference type="PANTHER" id="PTHR30614">
    <property type="entry name" value="MEMBRANE COMPONENT OF AMINO ACID ABC TRANSPORTER"/>
    <property type="match status" value="1"/>
</dbReference>
<proteinExistence type="inferred from homology"/>
<evidence type="ECO:0000256" key="3">
    <source>
        <dbReference type="ARBA" id="ARBA00022475"/>
    </source>
</evidence>
<dbReference type="Pfam" id="PF00528">
    <property type="entry name" value="BPD_transp_1"/>
    <property type="match status" value="1"/>
</dbReference>
<feature type="transmembrane region" description="Helical" evidence="7">
    <location>
        <begin position="86"/>
        <end position="104"/>
    </location>
</feature>
<protein>
    <submittedName>
        <fullName evidence="10">Putative Glutamate transport system permease protein GluD</fullName>
    </submittedName>
</protein>
<dbReference type="EMBL" id="AOPZ01000130">
    <property type="protein sequence ID" value="EPH43919.1"/>
    <property type="molecule type" value="Genomic_DNA"/>
</dbReference>
<feature type="transmembrane region" description="Helical" evidence="7">
    <location>
        <begin position="116"/>
        <end position="140"/>
    </location>
</feature>